<feature type="chain" id="PRO_5011797265" evidence="2">
    <location>
        <begin position="24"/>
        <end position="484"/>
    </location>
</feature>
<protein>
    <submittedName>
        <fullName evidence="3">Mannosyl-glycoprotein endo-beta-N-acetylglucosaminidase</fullName>
    </submittedName>
</protein>
<name>A0A1I7NH07_9HYPH</name>
<evidence type="ECO:0000313" key="3">
    <source>
        <dbReference type="EMBL" id="SFV33923.1"/>
    </source>
</evidence>
<feature type="region of interest" description="Disordered" evidence="1">
    <location>
        <begin position="341"/>
        <end position="361"/>
    </location>
</feature>
<organism evidence="3 4">
    <name type="scientific">Hyphomicrobium facile</name>
    <dbReference type="NCBI Taxonomy" id="51670"/>
    <lineage>
        <taxon>Bacteria</taxon>
        <taxon>Pseudomonadati</taxon>
        <taxon>Pseudomonadota</taxon>
        <taxon>Alphaproteobacteria</taxon>
        <taxon>Hyphomicrobiales</taxon>
        <taxon>Hyphomicrobiaceae</taxon>
        <taxon>Hyphomicrobium</taxon>
    </lineage>
</organism>
<evidence type="ECO:0000313" key="4">
    <source>
        <dbReference type="Proteomes" id="UP000199423"/>
    </source>
</evidence>
<proteinExistence type="predicted"/>
<keyword evidence="2" id="KW-0732">Signal</keyword>
<feature type="signal peptide" evidence="2">
    <location>
        <begin position="1"/>
        <end position="23"/>
    </location>
</feature>
<feature type="region of interest" description="Disordered" evidence="1">
    <location>
        <begin position="228"/>
        <end position="325"/>
    </location>
</feature>
<dbReference type="Proteomes" id="UP000199423">
    <property type="component" value="Unassembled WGS sequence"/>
</dbReference>
<evidence type="ECO:0000256" key="2">
    <source>
        <dbReference type="SAM" id="SignalP"/>
    </source>
</evidence>
<evidence type="ECO:0000256" key="1">
    <source>
        <dbReference type="SAM" id="MobiDB-lite"/>
    </source>
</evidence>
<gene>
    <name evidence="3" type="ORF">SAMN04488557_2155</name>
</gene>
<dbReference type="EMBL" id="FPCH01000002">
    <property type="protein sequence ID" value="SFV33923.1"/>
    <property type="molecule type" value="Genomic_DNA"/>
</dbReference>
<dbReference type="STRING" id="51670.SAMN04488557_2155"/>
<feature type="compositionally biased region" description="Low complexity" evidence="1">
    <location>
        <begin position="273"/>
        <end position="304"/>
    </location>
</feature>
<dbReference type="AlphaFoldDB" id="A0A1I7NH07"/>
<reference evidence="4" key="1">
    <citation type="submission" date="2016-10" db="EMBL/GenBank/DDBJ databases">
        <authorList>
            <person name="Varghese N."/>
            <person name="Submissions S."/>
        </authorList>
    </citation>
    <scope>NUCLEOTIDE SEQUENCE [LARGE SCALE GENOMIC DNA]</scope>
    <source>
        <strain evidence="4">DSM 1565</strain>
    </source>
</reference>
<keyword evidence="4" id="KW-1185">Reference proteome</keyword>
<dbReference type="RefSeq" id="WP_092867672.1">
    <property type="nucleotide sequence ID" value="NZ_FPCH01000002.1"/>
</dbReference>
<dbReference type="OrthoDB" id="514320at2"/>
<sequence length="484" mass="51416">MATKSLVSRIIACTLASASFALAIDAANAAPPIRTSESNKVPACVTPERLMAFIGERNPNVDPRFREIAHWYKHYGEGWGVRWDYAFYQMVIETNYLKFRREGGKRGDVWENQNNFAGIGATGGGVRGEFFPNIQTGVHAQIQHLVAYSGERLAAPVAKRTRENQDDIAAQSKRLGRPVTFGDLARRWAADRAYGKSIDFIAGLYQKRYCDPAAGSAEADAVPAPLPMRSEWRTPFRPPSGLGGPVPDDQAQEKPAAGSAEKKPAAGSSEKQPAAAGVPKKAAAKAAKPASKPSAASKSPPKVKQTSAQDAHSKKRAPDSFSPQLMNTSWAGVTVVERQLPAQSGGQDDVAQAPEPAVQQAAAPSSLFSMPWLPTFKITPTPQEPSRLGGPLPAELGAAAKAAASAPASPCKVLTASYGGTKTLLIRSHAGAETQYTALTIVDGFEKSMFDAYARTEAVGAEIVGEYATPEAALVDAKFNCPEN</sequence>
<accession>A0A1I7NH07</accession>
<feature type="compositionally biased region" description="Low complexity" evidence="1">
    <location>
        <begin position="350"/>
        <end position="361"/>
    </location>
</feature>